<evidence type="ECO:0000313" key="2">
    <source>
        <dbReference type="Proteomes" id="UP000307440"/>
    </source>
</evidence>
<reference evidence="1 2" key="1">
    <citation type="journal article" date="2019" name="Nat. Ecol. Evol.">
        <title>Megaphylogeny resolves global patterns of mushroom evolution.</title>
        <authorList>
            <person name="Varga T."/>
            <person name="Krizsan K."/>
            <person name="Foldi C."/>
            <person name="Dima B."/>
            <person name="Sanchez-Garcia M."/>
            <person name="Sanchez-Ramirez S."/>
            <person name="Szollosi G.J."/>
            <person name="Szarkandi J.G."/>
            <person name="Papp V."/>
            <person name="Albert L."/>
            <person name="Andreopoulos W."/>
            <person name="Angelini C."/>
            <person name="Antonin V."/>
            <person name="Barry K.W."/>
            <person name="Bougher N.L."/>
            <person name="Buchanan P."/>
            <person name="Buyck B."/>
            <person name="Bense V."/>
            <person name="Catcheside P."/>
            <person name="Chovatia M."/>
            <person name="Cooper J."/>
            <person name="Damon W."/>
            <person name="Desjardin D."/>
            <person name="Finy P."/>
            <person name="Geml J."/>
            <person name="Haridas S."/>
            <person name="Hughes K."/>
            <person name="Justo A."/>
            <person name="Karasinski D."/>
            <person name="Kautmanova I."/>
            <person name="Kiss B."/>
            <person name="Kocsube S."/>
            <person name="Kotiranta H."/>
            <person name="LaButti K.M."/>
            <person name="Lechner B.E."/>
            <person name="Liimatainen K."/>
            <person name="Lipzen A."/>
            <person name="Lukacs Z."/>
            <person name="Mihaltcheva S."/>
            <person name="Morgado L.N."/>
            <person name="Niskanen T."/>
            <person name="Noordeloos M.E."/>
            <person name="Ohm R.A."/>
            <person name="Ortiz-Santana B."/>
            <person name="Ovrebo C."/>
            <person name="Racz N."/>
            <person name="Riley R."/>
            <person name="Savchenko A."/>
            <person name="Shiryaev A."/>
            <person name="Soop K."/>
            <person name="Spirin V."/>
            <person name="Szebenyi C."/>
            <person name="Tomsovsky M."/>
            <person name="Tulloss R.E."/>
            <person name="Uehling J."/>
            <person name="Grigoriev I.V."/>
            <person name="Vagvolgyi C."/>
            <person name="Papp T."/>
            <person name="Martin F.M."/>
            <person name="Miettinen O."/>
            <person name="Hibbett D.S."/>
            <person name="Nagy L.G."/>
        </authorList>
    </citation>
    <scope>NUCLEOTIDE SEQUENCE [LARGE SCALE GENOMIC DNA]</scope>
    <source>
        <strain evidence="1 2">CBS 121175</strain>
    </source>
</reference>
<gene>
    <name evidence="1" type="ORF">FA15DRAFT_668282</name>
</gene>
<accession>A0A5C3KZ57</accession>
<evidence type="ECO:0000313" key="1">
    <source>
        <dbReference type="EMBL" id="TFK25585.1"/>
    </source>
</evidence>
<dbReference type="Proteomes" id="UP000307440">
    <property type="component" value="Unassembled WGS sequence"/>
</dbReference>
<dbReference type="AlphaFoldDB" id="A0A5C3KZ57"/>
<name>A0A5C3KZ57_COPMA</name>
<organism evidence="1 2">
    <name type="scientific">Coprinopsis marcescibilis</name>
    <name type="common">Agaric fungus</name>
    <name type="synonym">Psathyrella marcescibilis</name>
    <dbReference type="NCBI Taxonomy" id="230819"/>
    <lineage>
        <taxon>Eukaryota</taxon>
        <taxon>Fungi</taxon>
        <taxon>Dikarya</taxon>
        <taxon>Basidiomycota</taxon>
        <taxon>Agaricomycotina</taxon>
        <taxon>Agaricomycetes</taxon>
        <taxon>Agaricomycetidae</taxon>
        <taxon>Agaricales</taxon>
        <taxon>Agaricineae</taxon>
        <taxon>Psathyrellaceae</taxon>
        <taxon>Coprinopsis</taxon>
    </lineage>
</organism>
<sequence>MLRDYYDPVASHDQRRHDRALVVADLKFNYYLTGADLYDPELQKLMEAVKVEWFFRYAAGYVDDEVLINIYEHVHYMCRFSLKCKPPCRQWRNGILARVKETKGWGAKFVYKHPWASSFVGLLSRKDEEDTDSTVIEMSCRPEPSEIWT</sequence>
<proteinExistence type="predicted"/>
<keyword evidence="2" id="KW-1185">Reference proteome</keyword>
<protein>
    <submittedName>
        <fullName evidence="1">Uncharacterized protein</fullName>
    </submittedName>
</protein>
<dbReference type="EMBL" id="ML210184">
    <property type="protein sequence ID" value="TFK25585.1"/>
    <property type="molecule type" value="Genomic_DNA"/>
</dbReference>